<reference evidence="1 4" key="2">
    <citation type="submission" date="2018-01" db="EMBL/GenBank/DDBJ databases">
        <title>Complete genome sequence of Caulobacter flavus RHGG3.</title>
        <authorList>
            <person name="Yang E."/>
        </authorList>
    </citation>
    <scope>NUCLEOTIDE SEQUENCE [LARGE SCALE GENOMIC DNA]</scope>
    <source>
        <strain evidence="1 4">RHGG3</strain>
    </source>
</reference>
<dbReference type="OrthoDB" id="7188706at2"/>
<dbReference type="EMBL" id="PJRQ01000041">
    <property type="protein sequence ID" value="PLR08734.1"/>
    <property type="molecule type" value="Genomic_DNA"/>
</dbReference>
<name>A0A2N5CP70_9CAUL</name>
<dbReference type="KEGG" id="cfh:C1707_21050"/>
<dbReference type="AlphaFoldDB" id="A0A2N5CP70"/>
<dbReference type="RefSeq" id="WP_101714692.1">
    <property type="nucleotide sequence ID" value="NZ_CP026100.1"/>
</dbReference>
<gene>
    <name evidence="1" type="ORF">C1707_21050</name>
    <name evidence="2" type="ORF">CFHF_20015</name>
</gene>
<sequence length="117" mass="12812">MDAPVDYWPQVVRQGVLALGFSVHRGFGAPILSADFIGPLEGWTRRAAQAALAMHKEAELSDDEQLVQARLRLLAALEQSAAADELAAYQDRLARAVWAAVRQDPPRRIEALGHAED</sequence>
<dbReference type="Proteomes" id="UP000281192">
    <property type="component" value="Chromosome"/>
</dbReference>
<evidence type="ECO:0000313" key="1">
    <source>
        <dbReference type="EMBL" id="AYV48550.1"/>
    </source>
</evidence>
<dbReference type="Proteomes" id="UP000234483">
    <property type="component" value="Unassembled WGS sequence"/>
</dbReference>
<reference evidence="2 3" key="1">
    <citation type="submission" date="2017-12" db="EMBL/GenBank/DDBJ databases">
        <title>The genome sequence of Caulobacter flavus CGMCC1 15093.</title>
        <authorList>
            <person name="Gao J."/>
            <person name="Mao X."/>
            <person name="Sun J."/>
        </authorList>
    </citation>
    <scope>NUCLEOTIDE SEQUENCE [LARGE SCALE GENOMIC DNA]</scope>
    <source>
        <strain evidence="2 3">CGMCC1 15093</strain>
    </source>
</reference>
<protein>
    <submittedName>
        <fullName evidence="2">Uncharacterized protein</fullName>
    </submittedName>
</protein>
<accession>A0A2N5CP70</accession>
<organism evidence="2 3">
    <name type="scientific">Caulobacter flavus</name>
    <dbReference type="NCBI Taxonomy" id="1679497"/>
    <lineage>
        <taxon>Bacteria</taxon>
        <taxon>Pseudomonadati</taxon>
        <taxon>Pseudomonadota</taxon>
        <taxon>Alphaproteobacteria</taxon>
        <taxon>Caulobacterales</taxon>
        <taxon>Caulobacteraceae</taxon>
        <taxon>Caulobacter</taxon>
    </lineage>
</organism>
<evidence type="ECO:0000313" key="4">
    <source>
        <dbReference type="Proteomes" id="UP000281192"/>
    </source>
</evidence>
<keyword evidence="4" id="KW-1185">Reference proteome</keyword>
<proteinExistence type="predicted"/>
<dbReference type="EMBL" id="CP026100">
    <property type="protein sequence ID" value="AYV48550.1"/>
    <property type="molecule type" value="Genomic_DNA"/>
</dbReference>
<evidence type="ECO:0000313" key="2">
    <source>
        <dbReference type="EMBL" id="PLR08734.1"/>
    </source>
</evidence>
<evidence type="ECO:0000313" key="3">
    <source>
        <dbReference type="Proteomes" id="UP000234483"/>
    </source>
</evidence>